<evidence type="ECO:0000256" key="3">
    <source>
        <dbReference type="PROSITE-ProRule" id="PRU00169"/>
    </source>
</evidence>
<dbReference type="InterPro" id="IPR050595">
    <property type="entry name" value="Bact_response_regulator"/>
</dbReference>
<protein>
    <submittedName>
        <fullName evidence="6">PAS domain-containing protein</fullName>
    </submittedName>
</protein>
<dbReference type="PROSITE" id="PS50112">
    <property type="entry name" value="PAS"/>
    <property type="match status" value="2"/>
</dbReference>
<organism evidence="6 7">
    <name type="scientific">Halovenus salina</name>
    <dbReference type="NCBI Taxonomy" id="1510225"/>
    <lineage>
        <taxon>Archaea</taxon>
        <taxon>Methanobacteriati</taxon>
        <taxon>Methanobacteriota</taxon>
        <taxon>Stenosarchaea group</taxon>
        <taxon>Halobacteria</taxon>
        <taxon>Halobacteriales</taxon>
        <taxon>Haloarculaceae</taxon>
        <taxon>Halovenus</taxon>
    </lineage>
</organism>
<dbReference type="PANTHER" id="PTHR44591">
    <property type="entry name" value="STRESS RESPONSE REGULATOR PROTEIN 1"/>
    <property type="match status" value="1"/>
</dbReference>
<dbReference type="InterPro" id="IPR013656">
    <property type="entry name" value="PAS_4"/>
</dbReference>
<dbReference type="Gene3D" id="3.40.50.2300">
    <property type="match status" value="1"/>
</dbReference>
<feature type="domain" description="Response regulatory" evidence="4">
    <location>
        <begin position="9"/>
        <end position="125"/>
    </location>
</feature>
<evidence type="ECO:0000256" key="2">
    <source>
        <dbReference type="ARBA" id="ARBA00023012"/>
    </source>
</evidence>
<evidence type="ECO:0000259" key="4">
    <source>
        <dbReference type="PROSITE" id="PS50110"/>
    </source>
</evidence>
<dbReference type="SMART" id="SM00091">
    <property type="entry name" value="PAS"/>
    <property type="match status" value="2"/>
</dbReference>
<dbReference type="InterPro" id="IPR001789">
    <property type="entry name" value="Sig_transdc_resp-reg_receiver"/>
</dbReference>
<feature type="domain" description="PAS" evidence="5">
    <location>
        <begin position="140"/>
        <end position="209"/>
    </location>
</feature>
<keyword evidence="2" id="KW-0902">Two-component regulatory system</keyword>
<dbReference type="NCBIfam" id="TIGR00229">
    <property type="entry name" value="sensory_box"/>
    <property type="match status" value="2"/>
</dbReference>
<dbReference type="CDD" id="cd00130">
    <property type="entry name" value="PAS"/>
    <property type="match status" value="2"/>
</dbReference>
<dbReference type="Proteomes" id="UP001596445">
    <property type="component" value="Unassembled WGS sequence"/>
</dbReference>
<evidence type="ECO:0000313" key="6">
    <source>
        <dbReference type="EMBL" id="MFC7057436.1"/>
    </source>
</evidence>
<dbReference type="Pfam" id="PF08448">
    <property type="entry name" value="PAS_4"/>
    <property type="match status" value="2"/>
</dbReference>
<dbReference type="PROSITE" id="PS50110">
    <property type="entry name" value="RESPONSE_REGULATORY"/>
    <property type="match status" value="1"/>
</dbReference>
<reference evidence="6 7" key="1">
    <citation type="journal article" date="2019" name="Int. J. Syst. Evol. Microbiol.">
        <title>The Global Catalogue of Microorganisms (GCM) 10K type strain sequencing project: providing services to taxonomists for standard genome sequencing and annotation.</title>
        <authorList>
            <consortium name="The Broad Institute Genomics Platform"/>
            <consortium name="The Broad Institute Genome Sequencing Center for Infectious Disease"/>
            <person name="Wu L."/>
            <person name="Ma J."/>
        </authorList>
    </citation>
    <scope>NUCLEOTIDE SEQUENCE [LARGE SCALE GENOMIC DNA]</scope>
    <source>
        <strain evidence="6 7">JCM 30072</strain>
    </source>
</reference>
<accession>A0ABD5VVX3</accession>
<evidence type="ECO:0000313" key="7">
    <source>
        <dbReference type="Proteomes" id="UP001596445"/>
    </source>
</evidence>
<keyword evidence="1 3" id="KW-0597">Phosphoprotein</keyword>
<dbReference type="InterPro" id="IPR011006">
    <property type="entry name" value="CheY-like_superfamily"/>
</dbReference>
<comment type="caution">
    <text evidence="6">The sequence shown here is derived from an EMBL/GenBank/DDBJ whole genome shotgun (WGS) entry which is preliminary data.</text>
</comment>
<gene>
    <name evidence="6" type="ORF">ACFQQG_03675</name>
</gene>
<dbReference type="SMART" id="SM00448">
    <property type="entry name" value="REC"/>
    <property type="match status" value="1"/>
</dbReference>
<dbReference type="SUPFAM" id="SSF55785">
    <property type="entry name" value="PYP-like sensor domain (PAS domain)"/>
    <property type="match status" value="2"/>
</dbReference>
<dbReference type="Pfam" id="PF00072">
    <property type="entry name" value="Response_reg"/>
    <property type="match status" value="1"/>
</dbReference>
<sequence>MQDQPGELAVLHVDDNPQFVGLSETLLESESEQLRVETATNPETVLREIDTWEYDCVVSDYDMPEMDGIAFLEAVRSEYPDLPVIVFTGKGSEEVAAEALSAGATDYIQKRGETSQFTVLANRIENAVEQYRARQEAERADRRRQRTLERITDGFVEFDEELVITNLNEQAESLLGVTREEMVGTQYDEFVSGNQSDSFDAYRAVLDSQESKTIVQKGDINPGRWYKERIFPAEGDDGIFVYFRDITERKEQKRVLKEKTHQLEAVLDNVQSAIWMRDNESRFRLMNQNYREMFGIEDETEVAEKTPEDLFDDELAEQFRAYDREALAAEESLEFKENIETDDGTRTFLTRLTP</sequence>
<proteinExistence type="predicted"/>
<dbReference type="Gene3D" id="3.30.450.20">
    <property type="entry name" value="PAS domain"/>
    <property type="match status" value="2"/>
</dbReference>
<dbReference type="EMBL" id="JBHSZI010000001">
    <property type="protein sequence ID" value="MFC7057436.1"/>
    <property type="molecule type" value="Genomic_DNA"/>
</dbReference>
<dbReference type="PANTHER" id="PTHR44591:SF14">
    <property type="entry name" value="PROTEIN PILG"/>
    <property type="match status" value="1"/>
</dbReference>
<dbReference type="SUPFAM" id="SSF52172">
    <property type="entry name" value="CheY-like"/>
    <property type="match status" value="1"/>
</dbReference>
<keyword evidence="7" id="KW-1185">Reference proteome</keyword>
<name>A0ABD5VVX3_9EURY</name>
<dbReference type="GO" id="GO:0000160">
    <property type="term" value="P:phosphorelay signal transduction system"/>
    <property type="evidence" value="ECO:0007669"/>
    <property type="project" value="UniProtKB-KW"/>
</dbReference>
<evidence type="ECO:0000256" key="1">
    <source>
        <dbReference type="ARBA" id="ARBA00022553"/>
    </source>
</evidence>
<dbReference type="InterPro" id="IPR000014">
    <property type="entry name" value="PAS"/>
</dbReference>
<dbReference type="InterPro" id="IPR035965">
    <property type="entry name" value="PAS-like_dom_sf"/>
</dbReference>
<feature type="modified residue" description="4-aspartylphosphate" evidence="3">
    <location>
        <position position="60"/>
    </location>
</feature>
<dbReference type="AlphaFoldDB" id="A0ABD5VVX3"/>
<evidence type="ECO:0000259" key="5">
    <source>
        <dbReference type="PROSITE" id="PS50112"/>
    </source>
</evidence>
<feature type="domain" description="PAS" evidence="5">
    <location>
        <begin position="259"/>
        <end position="330"/>
    </location>
</feature>
<dbReference type="RefSeq" id="WP_382184212.1">
    <property type="nucleotide sequence ID" value="NZ_JBHSZI010000001.1"/>
</dbReference>
<dbReference type="CDD" id="cd00156">
    <property type="entry name" value="REC"/>
    <property type="match status" value="1"/>
</dbReference>